<dbReference type="AlphaFoldDB" id="A0A0L7QYQ9"/>
<evidence type="ECO:0000313" key="2">
    <source>
        <dbReference type="Proteomes" id="UP000053825"/>
    </source>
</evidence>
<sequence length="105" mass="12019">IHYSFLRPATTITAKSNNNDLEILDQKLKVQQPALVYKKSSILSHDEVRLHVASAAVQKLHQLGIEVLPNIPLICLPIFHLFRSIDNFLTQTRFRKQGDIENAFQ</sequence>
<dbReference type="GO" id="GO:0044774">
    <property type="term" value="P:mitotic DNA integrity checkpoint signaling"/>
    <property type="evidence" value="ECO:0007669"/>
    <property type="project" value="TreeGrafter"/>
</dbReference>
<dbReference type="STRING" id="597456.A0A0L7QYQ9"/>
<dbReference type="GO" id="GO:0000014">
    <property type="term" value="F:single-stranded DNA endodeoxyribonuclease activity"/>
    <property type="evidence" value="ECO:0007669"/>
    <property type="project" value="TreeGrafter"/>
</dbReference>
<dbReference type="GO" id="GO:0031297">
    <property type="term" value="P:replication fork processing"/>
    <property type="evidence" value="ECO:0007669"/>
    <property type="project" value="TreeGrafter"/>
</dbReference>
<keyword evidence="2" id="KW-1185">Reference proteome</keyword>
<dbReference type="GO" id="GO:0006303">
    <property type="term" value="P:double-strand break repair via nonhomologous end joining"/>
    <property type="evidence" value="ECO:0007669"/>
    <property type="project" value="TreeGrafter"/>
</dbReference>
<reference evidence="1 2" key="1">
    <citation type="submission" date="2015-07" db="EMBL/GenBank/DDBJ databases">
        <title>The genome of Habropoda laboriosa.</title>
        <authorList>
            <person name="Pan H."/>
            <person name="Kapheim K."/>
        </authorList>
    </citation>
    <scope>NUCLEOTIDE SEQUENCE [LARGE SCALE GENOMIC DNA]</scope>
    <source>
        <strain evidence="1">0110345459</strain>
    </source>
</reference>
<dbReference type="EMBL" id="KQ414687">
    <property type="protein sequence ID" value="KOC63750.1"/>
    <property type="molecule type" value="Genomic_DNA"/>
</dbReference>
<dbReference type="GO" id="GO:0005634">
    <property type="term" value="C:nucleus"/>
    <property type="evidence" value="ECO:0007669"/>
    <property type="project" value="TreeGrafter"/>
</dbReference>
<name>A0A0L7QYQ9_9HYME</name>
<dbReference type="InterPro" id="IPR052709">
    <property type="entry name" value="Transposase-MT_Hybrid"/>
</dbReference>
<dbReference type="PANTHER" id="PTHR46060">
    <property type="entry name" value="MARINER MOS1 TRANSPOSASE-LIKE PROTEIN"/>
    <property type="match status" value="1"/>
</dbReference>
<proteinExistence type="predicted"/>
<organism evidence="1 2">
    <name type="scientific">Habropoda laboriosa</name>
    <dbReference type="NCBI Taxonomy" id="597456"/>
    <lineage>
        <taxon>Eukaryota</taxon>
        <taxon>Metazoa</taxon>
        <taxon>Ecdysozoa</taxon>
        <taxon>Arthropoda</taxon>
        <taxon>Hexapoda</taxon>
        <taxon>Insecta</taxon>
        <taxon>Pterygota</taxon>
        <taxon>Neoptera</taxon>
        <taxon>Endopterygota</taxon>
        <taxon>Hymenoptera</taxon>
        <taxon>Apocrita</taxon>
        <taxon>Aculeata</taxon>
        <taxon>Apoidea</taxon>
        <taxon>Anthophila</taxon>
        <taxon>Apidae</taxon>
        <taxon>Habropoda</taxon>
    </lineage>
</organism>
<dbReference type="GO" id="GO:0003690">
    <property type="term" value="F:double-stranded DNA binding"/>
    <property type="evidence" value="ECO:0007669"/>
    <property type="project" value="TreeGrafter"/>
</dbReference>
<protein>
    <submittedName>
        <fullName evidence="1">Histone-lysine N-methyltransferase SETMAR</fullName>
    </submittedName>
</protein>
<dbReference type="PANTHER" id="PTHR46060:SF2">
    <property type="entry name" value="HISTONE-LYSINE N-METHYLTRANSFERASE SETMAR"/>
    <property type="match status" value="1"/>
</dbReference>
<dbReference type="GO" id="GO:0042800">
    <property type="term" value="F:histone H3K4 methyltransferase activity"/>
    <property type="evidence" value="ECO:0007669"/>
    <property type="project" value="TreeGrafter"/>
</dbReference>
<keyword evidence="1" id="KW-0808">Transferase</keyword>
<feature type="non-terminal residue" evidence="1">
    <location>
        <position position="1"/>
    </location>
</feature>
<dbReference type="GO" id="GO:0015074">
    <property type="term" value="P:DNA integration"/>
    <property type="evidence" value="ECO:0007669"/>
    <property type="project" value="TreeGrafter"/>
</dbReference>
<gene>
    <name evidence="1" type="ORF">WH47_02289</name>
</gene>
<dbReference type="Proteomes" id="UP000053825">
    <property type="component" value="Unassembled WGS sequence"/>
</dbReference>
<dbReference type="GO" id="GO:0035861">
    <property type="term" value="C:site of double-strand break"/>
    <property type="evidence" value="ECO:0007669"/>
    <property type="project" value="TreeGrafter"/>
</dbReference>
<dbReference type="GO" id="GO:0032259">
    <property type="term" value="P:methylation"/>
    <property type="evidence" value="ECO:0007669"/>
    <property type="project" value="UniProtKB-KW"/>
</dbReference>
<dbReference type="GO" id="GO:0000729">
    <property type="term" value="P:DNA double-strand break processing"/>
    <property type="evidence" value="ECO:0007669"/>
    <property type="project" value="TreeGrafter"/>
</dbReference>
<keyword evidence="1" id="KW-0489">Methyltransferase</keyword>
<dbReference type="GO" id="GO:0044547">
    <property type="term" value="F:DNA topoisomerase binding"/>
    <property type="evidence" value="ECO:0007669"/>
    <property type="project" value="TreeGrafter"/>
</dbReference>
<evidence type="ECO:0000313" key="1">
    <source>
        <dbReference type="EMBL" id="KOC63750.1"/>
    </source>
</evidence>
<dbReference type="GO" id="GO:0003697">
    <property type="term" value="F:single-stranded DNA binding"/>
    <property type="evidence" value="ECO:0007669"/>
    <property type="project" value="TreeGrafter"/>
</dbReference>
<dbReference type="InterPro" id="IPR036397">
    <property type="entry name" value="RNaseH_sf"/>
</dbReference>
<dbReference type="Gene3D" id="3.30.420.10">
    <property type="entry name" value="Ribonuclease H-like superfamily/Ribonuclease H"/>
    <property type="match status" value="1"/>
</dbReference>
<accession>A0A0L7QYQ9</accession>
<dbReference type="GO" id="GO:0000793">
    <property type="term" value="C:condensed chromosome"/>
    <property type="evidence" value="ECO:0007669"/>
    <property type="project" value="TreeGrafter"/>
</dbReference>
<dbReference type="GO" id="GO:0046975">
    <property type="term" value="F:histone H3K36 methyltransferase activity"/>
    <property type="evidence" value="ECO:0007669"/>
    <property type="project" value="TreeGrafter"/>
</dbReference>